<dbReference type="EMBL" id="SMAF01000001">
    <property type="protein sequence ID" value="TCT01382.1"/>
    <property type="molecule type" value="Genomic_DNA"/>
</dbReference>
<evidence type="ECO:0000256" key="4">
    <source>
        <dbReference type="HAMAP-Rule" id="MF_00636"/>
    </source>
</evidence>
<dbReference type="Gene3D" id="3.40.50.300">
    <property type="entry name" value="P-loop containing nucleotide triphosphate hydrolases"/>
    <property type="match status" value="1"/>
</dbReference>
<feature type="binding site" evidence="4">
    <location>
        <begin position="20"/>
        <end position="27"/>
    </location>
    <ligand>
        <name>ATP</name>
        <dbReference type="ChEBI" id="CHEBI:30616"/>
    </ligand>
</feature>
<dbReference type="AlphaFoldDB" id="A0A4R3LM55"/>
<feature type="domain" description="RapZ-like N-terminal" evidence="5">
    <location>
        <begin position="15"/>
        <end position="164"/>
    </location>
</feature>
<keyword evidence="2 4" id="KW-0067">ATP-binding</keyword>
<protein>
    <submittedName>
        <fullName evidence="7">UPF0042 nucleotide-binding protein</fullName>
    </submittedName>
</protein>
<feature type="binding site" evidence="4">
    <location>
        <begin position="71"/>
        <end position="74"/>
    </location>
    <ligand>
        <name>GTP</name>
        <dbReference type="ChEBI" id="CHEBI:37565"/>
    </ligand>
</feature>
<dbReference type="Pfam" id="PF03668">
    <property type="entry name" value="RapZ-like_N"/>
    <property type="match status" value="1"/>
</dbReference>
<dbReference type="Proteomes" id="UP000294599">
    <property type="component" value="Unassembled WGS sequence"/>
</dbReference>
<evidence type="ECO:0000259" key="5">
    <source>
        <dbReference type="Pfam" id="PF03668"/>
    </source>
</evidence>
<evidence type="ECO:0000256" key="1">
    <source>
        <dbReference type="ARBA" id="ARBA00022741"/>
    </source>
</evidence>
<dbReference type="InterPro" id="IPR053930">
    <property type="entry name" value="RapZ-like_N"/>
</dbReference>
<name>A0A4R3LM55_9GAMM</name>
<keyword evidence="1 4" id="KW-0547">Nucleotide-binding</keyword>
<dbReference type="RefSeq" id="WP_123520670.1">
    <property type="nucleotide sequence ID" value="NZ_JBHLWF010000005.1"/>
</dbReference>
<dbReference type="GO" id="GO:0005524">
    <property type="term" value="F:ATP binding"/>
    <property type="evidence" value="ECO:0007669"/>
    <property type="project" value="UniProtKB-UniRule"/>
</dbReference>
<comment type="caution">
    <text evidence="7">The sequence shown here is derived from an EMBL/GenBank/DDBJ whole genome shotgun (WGS) entry which is preliminary data.</text>
</comment>
<proteinExistence type="inferred from homology"/>
<reference evidence="7 8" key="1">
    <citation type="submission" date="2019-03" db="EMBL/GenBank/DDBJ databases">
        <title>Genomic Encyclopedia of Type Strains, Phase IV (KMG-IV): sequencing the most valuable type-strain genomes for metagenomic binning, comparative biology and taxonomic classification.</title>
        <authorList>
            <person name="Goeker M."/>
        </authorList>
    </citation>
    <scope>NUCLEOTIDE SEQUENCE [LARGE SCALE GENOMIC DNA]</scope>
    <source>
        <strain evidence="7 8">DSM 21944</strain>
    </source>
</reference>
<dbReference type="HAMAP" id="MF_00636">
    <property type="entry name" value="RapZ_like"/>
    <property type="match status" value="1"/>
</dbReference>
<organism evidence="7 8">
    <name type="scientific">Pseudofulvimonas gallinarii</name>
    <dbReference type="NCBI Taxonomy" id="634155"/>
    <lineage>
        <taxon>Bacteria</taxon>
        <taxon>Pseudomonadati</taxon>
        <taxon>Pseudomonadota</taxon>
        <taxon>Gammaproteobacteria</taxon>
        <taxon>Lysobacterales</taxon>
        <taxon>Rhodanobacteraceae</taxon>
        <taxon>Pseudofulvimonas</taxon>
    </lineage>
</organism>
<evidence type="ECO:0000259" key="6">
    <source>
        <dbReference type="Pfam" id="PF22740"/>
    </source>
</evidence>
<evidence type="ECO:0000313" key="8">
    <source>
        <dbReference type="Proteomes" id="UP000294599"/>
    </source>
</evidence>
<keyword evidence="3 4" id="KW-0342">GTP-binding</keyword>
<dbReference type="PANTHER" id="PTHR30448:SF0">
    <property type="entry name" value="RNASE ADAPTER PROTEIN RAPZ"/>
    <property type="match status" value="1"/>
</dbReference>
<dbReference type="SUPFAM" id="SSF52540">
    <property type="entry name" value="P-loop containing nucleoside triphosphate hydrolases"/>
    <property type="match status" value="1"/>
</dbReference>
<dbReference type="OrthoDB" id="9784461at2"/>
<dbReference type="Pfam" id="PF22740">
    <property type="entry name" value="PapZ_C"/>
    <property type="match status" value="1"/>
</dbReference>
<keyword evidence="8" id="KW-1185">Reference proteome</keyword>
<dbReference type="InterPro" id="IPR027417">
    <property type="entry name" value="P-loop_NTPase"/>
</dbReference>
<feature type="domain" description="RapZ C-terminal" evidence="6">
    <location>
        <begin position="176"/>
        <end position="295"/>
    </location>
</feature>
<evidence type="ECO:0000256" key="2">
    <source>
        <dbReference type="ARBA" id="ARBA00022840"/>
    </source>
</evidence>
<dbReference type="GO" id="GO:0005525">
    <property type="term" value="F:GTP binding"/>
    <property type="evidence" value="ECO:0007669"/>
    <property type="project" value="UniProtKB-UniRule"/>
</dbReference>
<dbReference type="InterPro" id="IPR053931">
    <property type="entry name" value="RapZ_C"/>
</dbReference>
<dbReference type="NCBIfam" id="NF003828">
    <property type="entry name" value="PRK05416.1"/>
    <property type="match status" value="1"/>
</dbReference>
<dbReference type="PIRSF" id="PIRSF005052">
    <property type="entry name" value="P-loopkin"/>
    <property type="match status" value="1"/>
</dbReference>
<sequence length="296" mass="32826">MSSGNGQDSTLPPRLVVLTGLSGAGKSVALRALEDLDFYCVDNLPVALIPDLMASARGGRADYPRVAVGVDARNRPEDLAELPRILARLIGDGFDTQLVFLDTRDEVLIKRFSDTRRRHPLATGERALADAIALERHLLRPLSAIADLSVDTSEMNVHHLRRLVGTEVGRHGLRLIVLLESFAYRRGVPGDADFVFDARFLPNPHWVPALRPLSGRDPEVRAYFEREAAVGDYIGQIRGLVDHVLPRIEADDRAYLTLAVGCTGGRHRSVYIIERLAEHLRNQGRDGVQVFHRELS</sequence>
<evidence type="ECO:0000256" key="3">
    <source>
        <dbReference type="ARBA" id="ARBA00023134"/>
    </source>
</evidence>
<evidence type="ECO:0000313" key="7">
    <source>
        <dbReference type="EMBL" id="TCT01382.1"/>
    </source>
</evidence>
<dbReference type="InterPro" id="IPR005337">
    <property type="entry name" value="RapZ-like"/>
</dbReference>
<accession>A0A4R3LM55</accession>
<gene>
    <name evidence="7" type="ORF">EDC25_101249</name>
</gene>
<dbReference type="PANTHER" id="PTHR30448">
    <property type="entry name" value="RNASE ADAPTER PROTEIN RAPZ"/>
    <property type="match status" value="1"/>
</dbReference>